<feature type="non-terminal residue" evidence="2">
    <location>
        <position position="1"/>
    </location>
</feature>
<dbReference type="InterPro" id="IPR027417">
    <property type="entry name" value="P-loop_NTPase"/>
</dbReference>
<accession>A0A382PFR0</accession>
<evidence type="ECO:0000313" key="2">
    <source>
        <dbReference type="EMBL" id="SVC71697.1"/>
    </source>
</evidence>
<sequence>WAHTEVEKFSPTLLLTGLDGLRQEHLPASLSDAVQLYFEGDFIDPRIHARNTLEALEKALDNIEQTPLSTGLAEFLKATFAERTFTEGSKNDAADLETARQFMAQLNEWETALGEEARPHATEALTILLEEIAHEAVFPERPTNALDIQGWLELGWEDAPHLIITGANEGNMPESVHGDRFLPETLCERLGLRTNDDRFARDAWLLELLLQTRANGGRVDILLGRQRANGDPLKPSRLLFRCQEKELPARVQHLFAELPLDEQPPAWSVAWPLQIGNVAPVEKIGVTSIANYLACPYRFYLRHVLRMETLDLEQRELDARGFGSLVHDVLDAFGKDKKASKMKDP</sequence>
<reference evidence="2" key="1">
    <citation type="submission" date="2018-05" db="EMBL/GenBank/DDBJ databases">
        <authorList>
            <person name="Lanie J.A."/>
            <person name="Ng W.-L."/>
            <person name="Kazmierczak K.M."/>
            <person name="Andrzejewski T.M."/>
            <person name="Davidsen T.M."/>
            <person name="Wayne K.J."/>
            <person name="Tettelin H."/>
            <person name="Glass J.I."/>
            <person name="Rusch D."/>
            <person name="Podicherti R."/>
            <person name="Tsui H.-C.T."/>
            <person name="Winkler M.E."/>
        </authorList>
    </citation>
    <scope>NUCLEOTIDE SEQUENCE</scope>
</reference>
<feature type="domain" description="PD-(D/E)XK endonuclease-like" evidence="1">
    <location>
        <begin position="286"/>
        <end position="337"/>
    </location>
</feature>
<dbReference type="EMBL" id="UINC01106793">
    <property type="protein sequence ID" value="SVC71697.1"/>
    <property type="molecule type" value="Genomic_DNA"/>
</dbReference>
<dbReference type="AlphaFoldDB" id="A0A382PFR0"/>
<gene>
    <name evidence="2" type="ORF">METZ01_LOCUS324551</name>
</gene>
<dbReference type="InterPro" id="IPR038726">
    <property type="entry name" value="PDDEXK_AddAB-type"/>
</dbReference>
<feature type="non-terminal residue" evidence="2">
    <location>
        <position position="345"/>
    </location>
</feature>
<name>A0A382PFR0_9ZZZZ</name>
<evidence type="ECO:0000259" key="1">
    <source>
        <dbReference type="Pfam" id="PF12705"/>
    </source>
</evidence>
<dbReference type="Pfam" id="PF12705">
    <property type="entry name" value="PDDEXK_1"/>
    <property type="match status" value="1"/>
</dbReference>
<dbReference type="SUPFAM" id="SSF52540">
    <property type="entry name" value="P-loop containing nucleoside triphosphate hydrolases"/>
    <property type="match status" value="1"/>
</dbReference>
<protein>
    <recommendedName>
        <fullName evidence="1">PD-(D/E)XK endonuclease-like domain-containing protein</fullName>
    </recommendedName>
</protein>
<proteinExistence type="predicted"/>
<organism evidence="2">
    <name type="scientific">marine metagenome</name>
    <dbReference type="NCBI Taxonomy" id="408172"/>
    <lineage>
        <taxon>unclassified sequences</taxon>
        <taxon>metagenomes</taxon>
        <taxon>ecological metagenomes</taxon>
    </lineage>
</organism>